<dbReference type="GO" id="GO:0006865">
    <property type="term" value="P:amino acid transport"/>
    <property type="evidence" value="ECO:0007669"/>
    <property type="project" value="UniProtKB-KW"/>
</dbReference>
<keyword evidence="6" id="KW-0029">Amino-acid transport</keyword>
<reference evidence="11 12" key="1">
    <citation type="journal article" date="2012" name="J. Bacteriol.">
        <title>Genome Sequence of Nitratireductor aquibiodomus Strain RA22.</title>
        <authorList>
            <person name="Singh A."/>
            <person name="Jangir P.K."/>
            <person name="Kumari C."/>
            <person name="Sharma R."/>
        </authorList>
    </citation>
    <scope>NUCLEOTIDE SEQUENCE [LARGE SCALE GENOMIC DNA]</scope>
    <source>
        <strain evidence="11 12">RA22</strain>
    </source>
</reference>
<evidence type="ECO:0000256" key="2">
    <source>
        <dbReference type="ARBA" id="ARBA00010072"/>
    </source>
</evidence>
<dbReference type="STRING" id="204799.GCA_001696575_02617"/>
<dbReference type="PANTHER" id="PTHR30614">
    <property type="entry name" value="MEMBRANE COMPONENT OF AMINO ACID ABC TRANSPORTER"/>
    <property type="match status" value="1"/>
</dbReference>
<dbReference type="GO" id="GO:0043190">
    <property type="term" value="C:ATP-binding cassette (ABC) transporter complex"/>
    <property type="evidence" value="ECO:0007669"/>
    <property type="project" value="InterPro"/>
</dbReference>
<dbReference type="InterPro" id="IPR043429">
    <property type="entry name" value="ArtM/GltK/GlnP/TcyL/YhdX-like"/>
</dbReference>
<evidence type="ECO:0000259" key="10">
    <source>
        <dbReference type="Pfam" id="PF00528"/>
    </source>
</evidence>
<evidence type="ECO:0000256" key="8">
    <source>
        <dbReference type="ARBA" id="ARBA00023136"/>
    </source>
</evidence>
<dbReference type="GO" id="GO:0022857">
    <property type="term" value="F:transmembrane transporter activity"/>
    <property type="evidence" value="ECO:0007669"/>
    <property type="project" value="InterPro"/>
</dbReference>
<evidence type="ECO:0000256" key="5">
    <source>
        <dbReference type="ARBA" id="ARBA00022692"/>
    </source>
</evidence>
<keyword evidence="3" id="KW-0813">Transport</keyword>
<sequence length="250" mass="26951">MAVSGSRPATKRDFPWWLAVAGAIALGVALLIATSDLYAQVFAIVSRGIGITVFVTVVGFALATAVGLGIALMSLSGSLALRQIARFYVEIIRGVPVLVLLFWIAFAGVPIVVTGWNAVTASLQEAGILGELRVRDISLLWRAIIALSIGYSAFIAEVFRAGIQSVDEGQVEAAKRSGFRASSVFASLFCRRRSAPSCRRSAMISWPWSRIHPSSRCSALPTSPRWARSMRRARSAFLRPIPSLPISISF</sequence>
<feature type="domain" description="ABC transmembrane type-1" evidence="10">
    <location>
        <begin position="67"/>
        <end position="186"/>
    </location>
</feature>
<comment type="caution">
    <text evidence="11">The sequence shown here is derived from an EMBL/GenBank/DDBJ whole genome shotgun (WGS) entry which is preliminary data.</text>
</comment>
<comment type="subcellular location">
    <subcellularLocation>
        <location evidence="1">Cell inner membrane</location>
        <topology evidence="1">Multi-pass membrane protein</topology>
    </subcellularLocation>
</comment>
<dbReference type="InterPro" id="IPR035906">
    <property type="entry name" value="MetI-like_sf"/>
</dbReference>
<keyword evidence="7 9" id="KW-1133">Transmembrane helix</keyword>
<dbReference type="Gene3D" id="1.10.3720.10">
    <property type="entry name" value="MetI-like"/>
    <property type="match status" value="1"/>
</dbReference>
<protein>
    <submittedName>
        <fullName evidence="11">Polar amino acid ABC transporter inner membrane subunit</fullName>
    </submittedName>
</protein>
<evidence type="ECO:0000256" key="1">
    <source>
        <dbReference type="ARBA" id="ARBA00004429"/>
    </source>
</evidence>
<organism evidence="11 12">
    <name type="scientific">Nitratireductor aquibiodomus RA22</name>
    <dbReference type="NCBI Taxonomy" id="1189611"/>
    <lineage>
        <taxon>Bacteria</taxon>
        <taxon>Pseudomonadati</taxon>
        <taxon>Pseudomonadota</taxon>
        <taxon>Alphaproteobacteria</taxon>
        <taxon>Hyphomicrobiales</taxon>
        <taxon>Phyllobacteriaceae</taxon>
        <taxon>Nitratireductor</taxon>
    </lineage>
</organism>
<dbReference type="SUPFAM" id="SSF161098">
    <property type="entry name" value="MetI-like"/>
    <property type="match status" value="1"/>
</dbReference>
<name>I5C023_9HYPH</name>
<dbReference type="PANTHER" id="PTHR30614:SF0">
    <property type="entry name" value="L-CYSTINE TRANSPORT SYSTEM PERMEASE PROTEIN TCYL"/>
    <property type="match status" value="1"/>
</dbReference>
<gene>
    <name evidence="11" type="ORF">A33O_09244</name>
</gene>
<dbReference type="AlphaFoldDB" id="I5C023"/>
<accession>I5C023</accession>
<keyword evidence="5 9" id="KW-0812">Transmembrane</keyword>
<evidence type="ECO:0000256" key="4">
    <source>
        <dbReference type="ARBA" id="ARBA00022475"/>
    </source>
</evidence>
<dbReference type="PATRIC" id="fig|1189611.3.peg.1876"/>
<feature type="transmembrane region" description="Helical" evidence="9">
    <location>
        <begin position="53"/>
        <end position="75"/>
    </location>
</feature>
<keyword evidence="8 9" id="KW-0472">Membrane</keyword>
<evidence type="ECO:0000313" key="12">
    <source>
        <dbReference type="Proteomes" id="UP000004622"/>
    </source>
</evidence>
<dbReference type="Proteomes" id="UP000004622">
    <property type="component" value="Unassembled WGS sequence"/>
</dbReference>
<dbReference type="NCBIfam" id="TIGR01726">
    <property type="entry name" value="HEQRo_perm_3TM"/>
    <property type="match status" value="1"/>
</dbReference>
<evidence type="ECO:0000313" key="11">
    <source>
        <dbReference type="EMBL" id="EIM75175.1"/>
    </source>
</evidence>
<proteinExistence type="inferred from homology"/>
<dbReference type="EMBL" id="AJXZ01000021">
    <property type="protein sequence ID" value="EIM75175.1"/>
    <property type="molecule type" value="Genomic_DNA"/>
</dbReference>
<feature type="transmembrane region" description="Helical" evidence="9">
    <location>
        <begin position="14"/>
        <end position="33"/>
    </location>
</feature>
<feature type="transmembrane region" description="Helical" evidence="9">
    <location>
        <begin position="139"/>
        <end position="159"/>
    </location>
</feature>
<comment type="similarity">
    <text evidence="2">Belongs to the binding-protein-dependent transport system permease family. HisMQ subfamily.</text>
</comment>
<feature type="transmembrane region" description="Helical" evidence="9">
    <location>
        <begin position="95"/>
        <end position="119"/>
    </location>
</feature>
<keyword evidence="4" id="KW-1003">Cell membrane</keyword>
<dbReference type="InterPro" id="IPR010065">
    <property type="entry name" value="AA_ABC_transptr_permease_3TM"/>
</dbReference>
<dbReference type="Pfam" id="PF00528">
    <property type="entry name" value="BPD_transp_1"/>
    <property type="match status" value="1"/>
</dbReference>
<evidence type="ECO:0000256" key="3">
    <source>
        <dbReference type="ARBA" id="ARBA00022448"/>
    </source>
</evidence>
<evidence type="ECO:0000256" key="9">
    <source>
        <dbReference type="SAM" id="Phobius"/>
    </source>
</evidence>
<evidence type="ECO:0000256" key="7">
    <source>
        <dbReference type="ARBA" id="ARBA00022989"/>
    </source>
</evidence>
<dbReference type="CDD" id="cd06261">
    <property type="entry name" value="TM_PBP2"/>
    <property type="match status" value="1"/>
</dbReference>
<dbReference type="InterPro" id="IPR000515">
    <property type="entry name" value="MetI-like"/>
</dbReference>
<evidence type="ECO:0000256" key="6">
    <source>
        <dbReference type="ARBA" id="ARBA00022970"/>
    </source>
</evidence>